<gene>
    <name evidence="2" type="ORF">VB738_06255</name>
</gene>
<evidence type="ECO:0000313" key="2">
    <source>
        <dbReference type="EMBL" id="MEA5390861.1"/>
    </source>
</evidence>
<feature type="transmembrane region" description="Helical" evidence="1">
    <location>
        <begin position="15"/>
        <end position="33"/>
    </location>
</feature>
<name>A0ABU5RSZ0_9CYAN</name>
<keyword evidence="1" id="KW-0472">Membrane</keyword>
<organism evidence="2 3">
    <name type="scientific">Cyanobium gracile UHCC 0139</name>
    <dbReference type="NCBI Taxonomy" id="3110308"/>
    <lineage>
        <taxon>Bacteria</taxon>
        <taxon>Bacillati</taxon>
        <taxon>Cyanobacteriota</taxon>
        <taxon>Cyanophyceae</taxon>
        <taxon>Synechococcales</taxon>
        <taxon>Prochlorococcaceae</taxon>
        <taxon>Cyanobium</taxon>
    </lineage>
</organism>
<accession>A0ABU5RSZ0</accession>
<evidence type="ECO:0000256" key="1">
    <source>
        <dbReference type="SAM" id="Phobius"/>
    </source>
</evidence>
<protein>
    <submittedName>
        <fullName evidence="2">Lactate dehydrogenase</fullName>
    </submittedName>
</protein>
<dbReference type="EMBL" id="JAYGHX010000003">
    <property type="protein sequence ID" value="MEA5390861.1"/>
    <property type="molecule type" value="Genomic_DNA"/>
</dbReference>
<keyword evidence="1" id="KW-1133">Transmembrane helix</keyword>
<comment type="caution">
    <text evidence="2">The sequence shown here is derived from an EMBL/GenBank/DDBJ whole genome shotgun (WGS) entry which is preliminary data.</text>
</comment>
<dbReference type="Proteomes" id="UP001304461">
    <property type="component" value="Unassembled WGS sequence"/>
</dbReference>
<keyword evidence="1" id="KW-0812">Transmembrane</keyword>
<evidence type="ECO:0000313" key="3">
    <source>
        <dbReference type="Proteomes" id="UP001304461"/>
    </source>
</evidence>
<dbReference type="RefSeq" id="WP_323304942.1">
    <property type="nucleotide sequence ID" value="NZ_JAYGHX010000003.1"/>
</dbReference>
<reference evidence="2 3" key="1">
    <citation type="submission" date="2023-12" db="EMBL/GenBank/DDBJ databases">
        <title>Baltic Sea Cyanobacteria.</title>
        <authorList>
            <person name="Delbaje E."/>
            <person name="Fewer D.P."/>
            <person name="Shishido T.K."/>
        </authorList>
    </citation>
    <scope>NUCLEOTIDE SEQUENCE [LARGE SCALE GENOMIC DNA]</scope>
    <source>
        <strain evidence="2 3">UHCC 0139</strain>
    </source>
</reference>
<sequence length="101" mass="10509">MADAPQPSDVLRPSLGLRAGSLVSLLLIVLAGGGGRALANVQFENCVTAADGSITCDTVPTGNTLMNDVDARYGLLQNASPGWSEFEPYEGYDDDFGGNET</sequence>
<proteinExistence type="predicted"/>
<keyword evidence="3" id="KW-1185">Reference proteome</keyword>